<reference evidence="4" key="1">
    <citation type="submission" date="2017-02" db="EMBL/GenBank/DDBJ databases">
        <title>Natronthermophilus aegyptiacus gen. nov.,sp. nov., an aerobic, extremely halophilic alkalithermophilic archaeon isolated from the athalassohaline Wadi An Natrun, Egypt.</title>
        <authorList>
            <person name="Zhao B."/>
        </authorList>
    </citation>
    <scope>NUCLEOTIDE SEQUENCE [LARGE SCALE GENOMIC DNA]</scope>
    <source>
        <strain evidence="4">JW/NM-HA 15</strain>
    </source>
</reference>
<dbReference type="AlphaFoldDB" id="A0A2Z2HWN3"/>
<dbReference type="Gene3D" id="3.10.105.10">
    <property type="entry name" value="Dipeptide-binding Protein, Domain 3"/>
    <property type="match status" value="2"/>
</dbReference>
<dbReference type="CDD" id="cd00995">
    <property type="entry name" value="PBP2_NikA_DppA_OppA_like"/>
    <property type="match status" value="1"/>
</dbReference>
<dbReference type="EMBL" id="CP019893">
    <property type="protein sequence ID" value="ARS91273.1"/>
    <property type="molecule type" value="Genomic_DNA"/>
</dbReference>
<evidence type="ECO:0000313" key="4">
    <source>
        <dbReference type="Proteomes" id="UP000250088"/>
    </source>
</evidence>
<dbReference type="GO" id="GO:0015833">
    <property type="term" value="P:peptide transport"/>
    <property type="evidence" value="ECO:0007669"/>
    <property type="project" value="TreeGrafter"/>
</dbReference>
<evidence type="ECO:0000313" key="3">
    <source>
        <dbReference type="EMBL" id="ARS91273.1"/>
    </source>
</evidence>
<dbReference type="RefSeq" id="WP_086889642.1">
    <property type="nucleotide sequence ID" value="NZ_CP019893.1"/>
</dbReference>
<dbReference type="PANTHER" id="PTHR30290">
    <property type="entry name" value="PERIPLASMIC BINDING COMPONENT OF ABC TRANSPORTER"/>
    <property type="match status" value="1"/>
</dbReference>
<dbReference type="Gene3D" id="3.40.190.10">
    <property type="entry name" value="Periplasmic binding protein-like II"/>
    <property type="match status" value="1"/>
</dbReference>
<protein>
    <submittedName>
        <fullName evidence="3">ABC transporter substrate-binding protein</fullName>
    </submittedName>
</protein>
<dbReference type="SUPFAM" id="SSF53850">
    <property type="entry name" value="Periplasmic binding protein-like II"/>
    <property type="match status" value="2"/>
</dbReference>
<accession>A0A2Z2HWN3</accession>
<dbReference type="GO" id="GO:1904680">
    <property type="term" value="F:peptide transmembrane transporter activity"/>
    <property type="evidence" value="ECO:0007669"/>
    <property type="project" value="TreeGrafter"/>
</dbReference>
<evidence type="ECO:0000259" key="2">
    <source>
        <dbReference type="Pfam" id="PF00496"/>
    </source>
</evidence>
<keyword evidence="4" id="KW-1185">Reference proteome</keyword>
<feature type="domain" description="Solute-binding protein family 5" evidence="2">
    <location>
        <begin position="263"/>
        <end position="602"/>
    </location>
</feature>
<dbReference type="PROSITE" id="PS51257">
    <property type="entry name" value="PROKAR_LIPOPROTEIN"/>
    <property type="match status" value="1"/>
</dbReference>
<proteinExistence type="predicted"/>
<dbReference type="Pfam" id="PF00496">
    <property type="entry name" value="SBP_bac_5"/>
    <property type="match status" value="1"/>
</dbReference>
<name>A0A2Z2HWN3_9EURY</name>
<dbReference type="KEGG" id="naj:B1756_17125"/>
<evidence type="ECO:0000256" key="1">
    <source>
        <dbReference type="SAM" id="MobiDB-lite"/>
    </source>
</evidence>
<dbReference type="Proteomes" id="UP000250088">
    <property type="component" value="Chromosome"/>
</dbReference>
<feature type="region of interest" description="Disordered" evidence="1">
    <location>
        <begin position="558"/>
        <end position="578"/>
    </location>
</feature>
<dbReference type="InterPro" id="IPR000914">
    <property type="entry name" value="SBP_5_dom"/>
</dbReference>
<organism evidence="3 4">
    <name type="scientific">Natrarchaeobaculum aegyptiacum</name>
    <dbReference type="NCBI Taxonomy" id="745377"/>
    <lineage>
        <taxon>Archaea</taxon>
        <taxon>Methanobacteriati</taxon>
        <taxon>Methanobacteriota</taxon>
        <taxon>Stenosarchaea group</taxon>
        <taxon>Halobacteria</taxon>
        <taxon>Halobacteriales</taxon>
        <taxon>Natrialbaceae</taxon>
        <taxon>Natrarchaeobaculum</taxon>
    </lineage>
</organism>
<gene>
    <name evidence="3" type="ORF">B1756_17125</name>
</gene>
<sequence>MCGSPRPSNRDSSGVDRRSLLAATGVGLSVATSGCIRQVRSAINRDDPEQLSLTITTRTADGDRESIQLARAVRTALERAGIAVDLDMRSEEEFFRSVLINQDFDVYVGQHPGDVDPDVLYEALHSRFVEEAGWQNPFGLSSRPIDERLEAQRLAPEDEREAEVEALLEAFVAEQPFVPICAREEFRLVRTDRFGGWNAGHPATRLGYLGLEVHDDASQLRIVHTDARVSKNLNPLSAEYREVGVFADLCYDSLATETGDGAVVPWLASSFEYDDGGDAEGDETGGRLEVELREDCSFHDGESVTVDDVVFTYQFLRDTTRGTADYPAPTPRFRGRVSIVDEVTVLDRDEGRLAFSVSADEPVAERALLVPILPEHVWADRDGRPDIPGVQIAEGTTDALVTDDVPPVGSGPYQFAVRSEREHVTFERYDDHFTTREDVSLPGPTAAELRVQIDPRSTSAIELVETDAADVTSLPLESYVVGDVLESESIEGNGDVEVLESPSWSFYHLGFNLRRAPFGNPNFRQVVARLLDRETLIADVFDGYARPTVVPVTEEWTPDSLAWDDGPPDPVGSFLGSDGTVDPGAAREAFEDAGFGYGDDGRLRVRR</sequence>
<dbReference type="OrthoDB" id="194307at2157"/>
<dbReference type="GeneID" id="32895833"/>
<dbReference type="InterPro" id="IPR039424">
    <property type="entry name" value="SBP_5"/>
</dbReference>